<dbReference type="Proteomes" id="UP001374579">
    <property type="component" value="Unassembled WGS sequence"/>
</dbReference>
<evidence type="ECO:0000313" key="5">
    <source>
        <dbReference type="EMBL" id="KAK7094970.1"/>
    </source>
</evidence>
<reference evidence="5 6" key="1">
    <citation type="submission" date="2024-02" db="EMBL/GenBank/DDBJ databases">
        <title>Chromosome-scale genome assembly of the rough periwinkle Littorina saxatilis.</title>
        <authorList>
            <person name="De Jode A."/>
            <person name="Faria R."/>
            <person name="Formenti G."/>
            <person name="Sims Y."/>
            <person name="Smith T.P."/>
            <person name="Tracey A."/>
            <person name="Wood J.M.D."/>
            <person name="Zagrodzka Z.B."/>
            <person name="Johannesson K."/>
            <person name="Butlin R.K."/>
            <person name="Leder E.H."/>
        </authorList>
    </citation>
    <scope>NUCLEOTIDE SEQUENCE [LARGE SCALE GENOMIC DNA]</scope>
    <source>
        <strain evidence="5">Snail1</strain>
        <tissue evidence="5">Muscle</tissue>
    </source>
</reference>
<keyword evidence="6" id="KW-1185">Reference proteome</keyword>
<dbReference type="SMART" id="SM00969">
    <property type="entry name" value="SOCS_box"/>
    <property type="match status" value="1"/>
</dbReference>
<dbReference type="GO" id="GO:0035556">
    <property type="term" value="P:intracellular signal transduction"/>
    <property type="evidence" value="ECO:0007669"/>
    <property type="project" value="InterPro"/>
</dbReference>
<dbReference type="Pfam" id="PF07525">
    <property type="entry name" value="SOCS_box"/>
    <property type="match status" value="1"/>
</dbReference>
<dbReference type="PROSITE" id="PS50088">
    <property type="entry name" value="ANK_REPEAT"/>
    <property type="match status" value="2"/>
</dbReference>
<feature type="repeat" description="ANK" evidence="3">
    <location>
        <begin position="107"/>
        <end position="138"/>
    </location>
</feature>
<dbReference type="Pfam" id="PF12796">
    <property type="entry name" value="Ank_2"/>
    <property type="match status" value="1"/>
</dbReference>
<dbReference type="SUPFAM" id="SSF158235">
    <property type="entry name" value="SOCS box-like"/>
    <property type="match status" value="1"/>
</dbReference>
<dbReference type="PROSITE" id="PS50225">
    <property type="entry name" value="SOCS"/>
    <property type="match status" value="1"/>
</dbReference>
<dbReference type="EMBL" id="JBAMIC010000018">
    <property type="protein sequence ID" value="KAK7094970.1"/>
    <property type="molecule type" value="Genomic_DNA"/>
</dbReference>
<evidence type="ECO:0000259" key="4">
    <source>
        <dbReference type="PROSITE" id="PS50225"/>
    </source>
</evidence>
<feature type="domain" description="SOCS box" evidence="4">
    <location>
        <begin position="331"/>
        <end position="371"/>
    </location>
</feature>
<organism evidence="5 6">
    <name type="scientific">Littorina saxatilis</name>
    <dbReference type="NCBI Taxonomy" id="31220"/>
    <lineage>
        <taxon>Eukaryota</taxon>
        <taxon>Metazoa</taxon>
        <taxon>Spiralia</taxon>
        <taxon>Lophotrochozoa</taxon>
        <taxon>Mollusca</taxon>
        <taxon>Gastropoda</taxon>
        <taxon>Caenogastropoda</taxon>
        <taxon>Littorinimorpha</taxon>
        <taxon>Littorinoidea</taxon>
        <taxon>Littorinidae</taxon>
        <taxon>Littorina</taxon>
    </lineage>
</organism>
<feature type="repeat" description="ANK" evidence="3">
    <location>
        <begin position="139"/>
        <end position="174"/>
    </location>
</feature>
<evidence type="ECO:0000313" key="6">
    <source>
        <dbReference type="Proteomes" id="UP001374579"/>
    </source>
</evidence>
<evidence type="ECO:0000256" key="2">
    <source>
        <dbReference type="ARBA" id="ARBA00023043"/>
    </source>
</evidence>
<dbReference type="InterPro" id="IPR001496">
    <property type="entry name" value="SOCS_box"/>
</dbReference>
<dbReference type="SMART" id="SM00248">
    <property type="entry name" value="ANK"/>
    <property type="match status" value="5"/>
</dbReference>
<dbReference type="PANTHER" id="PTHR24201">
    <property type="entry name" value="ANK_REP_REGION DOMAIN-CONTAINING PROTEIN"/>
    <property type="match status" value="1"/>
</dbReference>
<dbReference type="Gene3D" id="1.25.40.20">
    <property type="entry name" value="Ankyrin repeat-containing domain"/>
    <property type="match status" value="2"/>
</dbReference>
<comment type="caution">
    <text evidence="5">The sequence shown here is derived from an EMBL/GenBank/DDBJ whole genome shotgun (WGS) entry which is preliminary data.</text>
</comment>
<dbReference type="InterPro" id="IPR036770">
    <property type="entry name" value="Ankyrin_rpt-contain_sf"/>
</dbReference>
<dbReference type="CDD" id="cd03587">
    <property type="entry name" value="SOCS"/>
    <property type="match status" value="1"/>
</dbReference>
<protein>
    <recommendedName>
        <fullName evidence="4">SOCS box domain-containing protein</fullName>
    </recommendedName>
</protein>
<dbReference type="InterPro" id="IPR050776">
    <property type="entry name" value="Ank_Repeat/CDKN_Inhibitor"/>
</dbReference>
<name>A0AAN9G5T4_9CAEN</name>
<keyword evidence="2 3" id="KW-0040">ANK repeat</keyword>
<evidence type="ECO:0000256" key="3">
    <source>
        <dbReference type="PROSITE-ProRule" id="PRU00023"/>
    </source>
</evidence>
<dbReference type="SUPFAM" id="SSF48403">
    <property type="entry name" value="Ankyrin repeat"/>
    <property type="match status" value="1"/>
</dbReference>
<sequence length="374" mass="41624">MASLRELQQEIKEGLQEMKIKSRGLNSKQQALMTAIGKHEVEKVDHLLNQGVDPNFRAASGDRPIHMACSATVDDRLNDISLGGSAAEQIVEMLVYMGADQEVHDRFGRLPLHVAAANSHRMVRVLLDKGCSINAQDNAGCTALMEACSHNKNDPLDTVTLLLQHDANVHLKDEQGSTGLHCICRTVNLDTELRNQIALLLLHAGLSATVFDYEGRMALCYELDKVLSISYRLFPQVSLQLIETLVCAGSNLFHNCKDHQYWVRYVANTSSSKTLSALLQILSPVLTRPCLHMIHKIVMDLHPEDDDDGKDDDGTACLQVQVHEMSCTVDSLQLVCRRIIRAKLKGKLLITVPELPLPNRLKRFLTSLDRKPTV</sequence>
<dbReference type="PROSITE" id="PS50297">
    <property type="entry name" value="ANK_REP_REGION"/>
    <property type="match status" value="1"/>
</dbReference>
<dbReference type="InterPro" id="IPR002110">
    <property type="entry name" value="Ankyrin_rpt"/>
</dbReference>
<dbReference type="Gene3D" id="1.10.750.20">
    <property type="entry name" value="SOCS box"/>
    <property type="match status" value="1"/>
</dbReference>
<evidence type="ECO:0000256" key="1">
    <source>
        <dbReference type="ARBA" id="ARBA00022737"/>
    </source>
</evidence>
<dbReference type="InterPro" id="IPR036036">
    <property type="entry name" value="SOCS_box-like_dom_sf"/>
</dbReference>
<accession>A0AAN9G5T4</accession>
<proteinExistence type="predicted"/>
<dbReference type="AlphaFoldDB" id="A0AAN9G5T4"/>
<keyword evidence="1" id="KW-0677">Repeat</keyword>
<gene>
    <name evidence="5" type="ORF">V1264_006440</name>
</gene>